<protein>
    <submittedName>
        <fullName evidence="2">Uncharacterized protein</fullName>
    </submittedName>
</protein>
<reference evidence="2" key="1">
    <citation type="journal article" date="2021" name="Sci. Rep.">
        <title>Diploid genomic architecture of Nitzschia inconspicua, an elite biomass production diatom.</title>
        <authorList>
            <person name="Oliver A."/>
            <person name="Podell S."/>
            <person name="Pinowska A."/>
            <person name="Traller J.C."/>
            <person name="Smith S.R."/>
            <person name="McClure R."/>
            <person name="Beliaev A."/>
            <person name="Bohutskyi P."/>
            <person name="Hill E.A."/>
            <person name="Rabines A."/>
            <person name="Zheng H."/>
            <person name="Allen L.Z."/>
            <person name="Kuo A."/>
            <person name="Grigoriev I.V."/>
            <person name="Allen A.E."/>
            <person name="Hazlebeck D."/>
            <person name="Allen E.E."/>
        </authorList>
    </citation>
    <scope>NUCLEOTIDE SEQUENCE</scope>
    <source>
        <strain evidence="2">Hildebrandi</strain>
    </source>
</reference>
<proteinExistence type="predicted"/>
<dbReference type="OrthoDB" id="48433at2759"/>
<accession>A0A9K3KXP2</accession>
<dbReference type="EMBL" id="JAGRRH010000017">
    <property type="protein sequence ID" value="KAG7351728.1"/>
    <property type="molecule type" value="Genomic_DNA"/>
</dbReference>
<reference evidence="2" key="2">
    <citation type="submission" date="2021-04" db="EMBL/GenBank/DDBJ databases">
        <authorList>
            <person name="Podell S."/>
        </authorList>
    </citation>
    <scope>NUCLEOTIDE SEQUENCE</scope>
    <source>
        <strain evidence="2">Hildebrandi</strain>
    </source>
</reference>
<feature type="compositionally biased region" description="Low complexity" evidence="1">
    <location>
        <begin position="222"/>
        <end position="236"/>
    </location>
</feature>
<keyword evidence="3" id="KW-1185">Reference proteome</keyword>
<feature type="region of interest" description="Disordered" evidence="1">
    <location>
        <begin position="222"/>
        <end position="244"/>
    </location>
</feature>
<dbReference type="AlphaFoldDB" id="A0A9K3KXP2"/>
<evidence type="ECO:0000313" key="2">
    <source>
        <dbReference type="EMBL" id="KAG7351728.1"/>
    </source>
</evidence>
<feature type="region of interest" description="Disordered" evidence="1">
    <location>
        <begin position="390"/>
        <end position="416"/>
    </location>
</feature>
<evidence type="ECO:0000313" key="3">
    <source>
        <dbReference type="Proteomes" id="UP000693970"/>
    </source>
</evidence>
<comment type="caution">
    <text evidence="2">The sequence shown here is derived from an EMBL/GenBank/DDBJ whole genome shotgun (WGS) entry which is preliminary data.</text>
</comment>
<name>A0A9K3KXP2_9STRA</name>
<organism evidence="2 3">
    <name type="scientific">Nitzschia inconspicua</name>
    <dbReference type="NCBI Taxonomy" id="303405"/>
    <lineage>
        <taxon>Eukaryota</taxon>
        <taxon>Sar</taxon>
        <taxon>Stramenopiles</taxon>
        <taxon>Ochrophyta</taxon>
        <taxon>Bacillariophyta</taxon>
        <taxon>Bacillariophyceae</taxon>
        <taxon>Bacillariophycidae</taxon>
        <taxon>Bacillariales</taxon>
        <taxon>Bacillariaceae</taxon>
        <taxon>Nitzschia</taxon>
    </lineage>
</organism>
<sequence>MYNLTEYASRPQHEWPHKLHLFEMNPCIAILPKAYQESLRLHSTSPLPVYIVVYRVTHKNNCYDGNINIQLLGGNWNPTSTDYLGIALLDQQLNILMDSTLNLFNHPVLPHLNDYRIYNLNEQLYLTSVNHIVPLYLTINNDNNNDNNETTTTSGTVDPSWVPVPLAFVNNDNIMKNTNTAAAVTTTPFHVWLRNYTSCPIYGQKGTSKNLLYFVSLDSETNNGNHTSNNNNNNNNKNKDTKNNTPIRVIHYPRSNPNDVRDVELDTPCGQQTITPFDDKVKEWYPPASFDTIDMQLFPRSILFLADRGSACCIDMTDPTTGLPVMVAIVHPKTMFPGKRLPKGVSPNTYLSRFIAMESQSPYRIVARSGMFCLGYPNSTNDELLVVNDNKNNDNYNNNHNDNHTTSSSSVRHYPNPIADDRMGPIMFGNVPMECPRIHFVMGMVEKIDHDDGESSSSSSLSSSRVLISYGVSDCLSRIVEISKDEIRERIWPQQQQPKQQHAQ</sequence>
<evidence type="ECO:0000256" key="1">
    <source>
        <dbReference type="SAM" id="MobiDB-lite"/>
    </source>
</evidence>
<feature type="compositionally biased region" description="Low complexity" evidence="1">
    <location>
        <begin position="390"/>
        <end position="400"/>
    </location>
</feature>
<gene>
    <name evidence="2" type="ORF">IV203_007776</name>
</gene>
<dbReference type="Proteomes" id="UP000693970">
    <property type="component" value="Unassembled WGS sequence"/>
</dbReference>